<dbReference type="GO" id="GO:0005762">
    <property type="term" value="C:mitochondrial large ribosomal subunit"/>
    <property type="evidence" value="ECO:0007669"/>
    <property type="project" value="TreeGrafter"/>
</dbReference>
<dbReference type="PANTHER" id="PTHR13528">
    <property type="entry name" value="39S RIBOSOMAL PROTEIN L28, MITOCHONDRIAL"/>
    <property type="match status" value="1"/>
</dbReference>
<organism evidence="1 2">
    <name type="scientific">Lutzomyia longipalpis</name>
    <name type="common">Sand fly</name>
    <dbReference type="NCBI Taxonomy" id="7200"/>
    <lineage>
        <taxon>Eukaryota</taxon>
        <taxon>Metazoa</taxon>
        <taxon>Ecdysozoa</taxon>
        <taxon>Arthropoda</taxon>
        <taxon>Hexapoda</taxon>
        <taxon>Insecta</taxon>
        <taxon>Pterygota</taxon>
        <taxon>Neoptera</taxon>
        <taxon>Endopterygota</taxon>
        <taxon>Diptera</taxon>
        <taxon>Nematocera</taxon>
        <taxon>Psychodoidea</taxon>
        <taxon>Psychodidae</taxon>
        <taxon>Lutzomyia</taxon>
        <taxon>Lutzomyia</taxon>
    </lineage>
</organism>
<name>A0A1B0C8X2_LUTLO</name>
<evidence type="ECO:0000313" key="2">
    <source>
        <dbReference type="Proteomes" id="UP000092461"/>
    </source>
</evidence>
<keyword evidence="2" id="KW-1185">Reference proteome</keyword>
<dbReference type="VEuPathDB" id="VectorBase:LLONM1_006295"/>
<dbReference type="InterPro" id="IPR026569">
    <property type="entry name" value="Ribosomal_bL28"/>
</dbReference>
<dbReference type="VEuPathDB" id="VectorBase:LLOJ000394"/>
<evidence type="ECO:0000313" key="1">
    <source>
        <dbReference type="EnsemblMetazoa" id="LLOJ000394-PA"/>
    </source>
</evidence>
<dbReference type="EMBL" id="AJWK01001565">
    <property type="status" value="NOT_ANNOTATED_CDS"/>
    <property type="molecule type" value="Genomic_DNA"/>
</dbReference>
<dbReference type="PANTHER" id="PTHR13528:SF2">
    <property type="entry name" value="LARGE RIBOSOMAL SUBUNIT PROTEIN BL28M"/>
    <property type="match status" value="1"/>
</dbReference>
<dbReference type="Proteomes" id="UP000092461">
    <property type="component" value="Unassembled WGS sequence"/>
</dbReference>
<reference evidence="1" key="1">
    <citation type="submission" date="2020-05" db="UniProtKB">
        <authorList>
            <consortium name="EnsemblMetazoa"/>
        </authorList>
    </citation>
    <scope>IDENTIFICATION</scope>
    <source>
        <strain evidence="1">Jacobina</strain>
    </source>
</reference>
<proteinExistence type="predicted"/>
<dbReference type="AlphaFoldDB" id="A0A1B0C8X2"/>
<dbReference type="GO" id="GO:0003735">
    <property type="term" value="F:structural constituent of ribosome"/>
    <property type="evidence" value="ECO:0007669"/>
    <property type="project" value="InterPro"/>
</dbReference>
<sequence length="282" mass="32942">MAQYMKQGALALHGTKKFGKFDKGLAKQLPEAYKKFWREWRETEPTAVHYIRKEGKFERDEVTGVVTPVQNVPIPFKYPKEFDEGIWGGEMVIQGFVKRNPTKRRIPHFWMPRLRRMVLRSEVLDMYMAVVVTKRTMDLIHSSHGFDHYLLKTPACDLGSNLSLAIKRKLLHELQAGCPNLASNPTRQREILEEYSQYLEQYTPEEIEWYGLTFTEAIEKLQKSIDDANPIVPHKVIFRAKLIEQLRKAEEKIISQEEPPVPIEETTSWLSKVNPFGKKRET</sequence>
<accession>A0A1B0C8X2</accession>
<protein>
    <submittedName>
        <fullName evidence="1">Uncharacterized protein</fullName>
    </submittedName>
</protein>
<dbReference type="EnsemblMetazoa" id="LLOJ000394-RA">
    <property type="protein sequence ID" value="LLOJ000394-PA"/>
    <property type="gene ID" value="LLOJ000394"/>
</dbReference>